<dbReference type="HAMAP" id="MF_00265">
    <property type="entry name" value="VapC_Nob1"/>
    <property type="match status" value="1"/>
</dbReference>
<comment type="caution">
    <text evidence="10">The sequence shown here is derived from an EMBL/GenBank/DDBJ whole genome shotgun (WGS) entry which is preliminary data.</text>
</comment>
<dbReference type="InterPro" id="IPR029060">
    <property type="entry name" value="PIN-like_dom_sf"/>
</dbReference>
<evidence type="ECO:0000256" key="8">
    <source>
        <dbReference type="HAMAP-Rule" id="MF_00265"/>
    </source>
</evidence>
<feature type="binding site" evidence="8">
    <location>
        <position position="10"/>
    </location>
    <ligand>
        <name>Mg(2+)</name>
        <dbReference type="ChEBI" id="CHEBI:18420"/>
    </ligand>
</feature>
<reference evidence="10 11" key="1">
    <citation type="submission" date="2019-02" db="EMBL/GenBank/DDBJ databases">
        <title>Draft genome sequences of novel Actinobacteria.</title>
        <authorList>
            <person name="Sahin N."/>
            <person name="Ay H."/>
            <person name="Saygin H."/>
        </authorList>
    </citation>
    <scope>NUCLEOTIDE SEQUENCE [LARGE SCALE GENOMIC DNA]</scope>
    <source>
        <strain evidence="10 11">KC603</strain>
    </source>
</reference>
<accession>A0A4R4RJ88</accession>
<name>A0A4R4RJ88_9ACTN</name>
<keyword evidence="8" id="KW-0800">Toxin</keyword>
<dbReference type="Gene3D" id="3.40.50.1010">
    <property type="entry name" value="5'-nuclease"/>
    <property type="match status" value="1"/>
</dbReference>
<dbReference type="GO" id="GO:0016787">
    <property type="term" value="F:hydrolase activity"/>
    <property type="evidence" value="ECO:0007669"/>
    <property type="project" value="UniProtKB-KW"/>
</dbReference>
<dbReference type="InterPro" id="IPR050556">
    <property type="entry name" value="Type_II_TA_system_RNase"/>
</dbReference>
<comment type="cofactor">
    <cofactor evidence="1 8">
        <name>Mg(2+)</name>
        <dbReference type="ChEBI" id="CHEBI:18420"/>
    </cofactor>
</comment>
<keyword evidence="5 8" id="KW-0378">Hydrolase</keyword>
<evidence type="ECO:0000256" key="1">
    <source>
        <dbReference type="ARBA" id="ARBA00001946"/>
    </source>
</evidence>
<organism evidence="10 11">
    <name type="scientific">Jiangella ureilytica</name>
    <dbReference type="NCBI Taxonomy" id="2530374"/>
    <lineage>
        <taxon>Bacteria</taxon>
        <taxon>Bacillati</taxon>
        <taxon>Actinomycetota</taxon>
        <taxon>Actinomycetes</taxon>
        <taxon>Jiangellales</taxon>
        <taxon>Jiangellaceae</taxon>
        <taxon>Jiangella</taxon>
    </lineage>
</organism>
<evidence type="ECO:0000313" key="10">
    <source>
        <dbReference type="EMBL" id="TDC48652.1"/>
    </source>
</evidence>
<dbReference type="RefSeq" id="WP_131985846.1">
    <property type="nucleotide sequence ID" value="NZ_SMKL01000052.1"/>
</dbReference>
<comment type="function">
    <text evidence="8">Toxic component of a toxin-antitoxin (TA) system. An RNase.</text>
</comment>
<evidence type="ECO:0000313" key="11">
    <source>
        <dbReference type="Proteomes" id="UP000295621"/>
    </source>
</evidence>
<dbReference type="PANTHER" id="PTHR33653">
    <property type="entry name" value="RIBONUCLEASE VAPC2"/>
    <property type="match status" value="1"/>
</dbReference>
<comment type="similarity">
    <text evidence="7 8">Belongs to the PINc/VapC protein family.</text>
</comment>
<dbReference type="OrthoDB" id="9799448at2"/>
<evidence type="ECO:0000256" key="3">
    <source>
        <dbReference type="ARBA" id="ARBA00022722"/>
    </source>
</evidence>
<dbReference type="SUPFAM" id="SSF88723">
    <property type="entry name" value="PIN domain-like"/>
    <property type="match status" value="1"/>
</dbReference>
<feature type="binding site" evidence="8">
    <location>
        <position position="99"/>
    </location>
    <ligand>
        <name>Mg(2+)</name>
        <dbReference type="ChEBI" id="CHEBI:18420"/>
    </ligand>
</feature>
<keyword evidence="2 8" id="KW-1277">Toxin-antitoxin system</keyword>
<evidence type="ECO:0000256" key="2">
    <source>
        <dbReference type="ARBA" id="ARBA00022649"/>
    </source>
</evidence>
<dbReference type="EC" id="3.1.-.-" evidence="8"/>
<dbReference type="EMBL" id="SMKL01000052">
    <property type="protein sequence ID" value="TDC48652.1"/>
    <property type="molecule type" value="Genomic_DNA"/>
</dbReference>
<dbReference type="AlphaFoldDB" id="A0A4R4RJ88"/>
<gene>
    <name evidence="8" type="primary">vapC</name>
    <name evidence="10" type="ORF">E1212_20425</name>
</gene>
<feature type="domain" description="PIN" evidence="9">
    <location>
        <begin position="8"/>
        <end position="121"/>
    </location>
</feature>
<dbReference type="Proteomes" id="UP000295621">
    <property type="component" value="Unassembled WGS sequence"/>
</dbReference>
<dbReference type="GO" id="GO:0000287">
    <property type="term" value="F:magnesium ion binding"/>
    <property type="evidence" value="ECO:0007669"/>
    <property type="project" value="UniProtKB-UniRule"/>
</dbReference>
<dbReference type="CDD" id="cd18768">
    <property type="entry name" value="PIN_MtVapC4-C5-like"/>
    <property type="match status" value="1"/>
</dbReference>
<keyword evidence="3 8" id="KW-0540">Nuclease</keyword>
<keyword evidence="6 8" id="KW-0460">Magnesium</keyword>
<evidence type="ECO:0000256" key="4">
    <source>
        <dbReference type="ARBA" id="ARBA00022723"/>
    </source>
</evidence>
<evidence type="ECO:0000256" key="5">
    <source>
        <dbReference type="ARBA" id="ARBA00022801"/>
    </source>
</evidence>
<protein>
    <recommendedName>
        <fullName evidence="8">Ribonuclease VapC</fullName>
        <shortName evidence="8">RNase VapC</shortName>
        <ecNumber evidence="8">3.1.-.-</ecNumber>
    </recommendedName>
    <alternativeName>
        <fullName evidence="8">Toxin VapC</fullName>
    </alternativeName>
</protein>
<keyword evidence="4 8" id="KW-0479">Metal-binding</keyword>
<dbReference type="PANTHER" id="PTHR33653:SF1">
    <property type="entry name" value="RIBONUCLEASE VAPC2"/>
    <property type="match status" value="1"/>
</dbReference>
<dbReference type="GO" id="GO:0004540">
    <property type="term" value="F:RNA nuclease activity"/>
    <property type="evidence" value="ECO:0007669"/>
    <property type="project" value="InterPro"/>
</dbReference>
<dbReference type="InterPro" id="IPR002716">
    <property type="entry name" value="PIN_dom"/>
</dbReference>
<dbReference type="GO" id="GO:0090729">
    <property type="term" value="F:toxin activity"/>
    <property type="evidence" value="ECO:0007669"/>
    <property type="project" value="UniProtKB-KW"/>
</dbReference>
<keyword evidence="11" id="KW-1185">Reference proteome</keyword>
<proteinExistence type="inferred from homology"/>
<evidence type="ECO:0000256" key="6">
    <source>
        <dbReference type="ARBA" id="ARBA00022842"/>
    </source>
</evidence>
<evidence type="ECO:0000259" key="9">
    <source>
        <dbReference type="Pfam" id="PF01850"/>
    </source>
</evidence>
<evidence type="ECO:0000256" key="7">
    <source>
        <dbReference type="ARBA" id="ARBA00038093"/>
    </source>
</evidence>
<dbReference type="InterPro" id="IPR022907">
    <property type="entry name" value="VapC_family"/>
</dbReference>
<dbReference type="Pfam" id="PF01850">
    <property type="entry name" value="PIN"/>
    <property type="match status" value="1"/>
</dbReference>
<sequence>MADLTVGLLDTSIFIARETGRPIDLHSVPLEAAVSTVTIGELRWGVLMATDDEARSRRLDTLNAAQRFEPIVIDERVAAAWALLRQRLKGQGLKMGVNDSWIAATAIAHGWPVVTQDLGFPEGIAGLQVVVV</sequence>